<dbReference type="SUPFAM" id="SSF51905">
    <property type="entry name" value="FAD/NAD(P)-binding domain"/>
    <property type="match status" value="1"/>
</dbReference>
<dbReference type="RefSeq" id="WP_090846735.1">
    <property type="nucleotide sequence ID" value="NZ_FMZL01000013.1"/>
</dbReference>
<evidence type="ECO:0000259" key="5">
    <source>
        <dbReference type="Pfam" id="PF22780"/>
    </source>
</evidence>
<dbReference type="PANTHER" id="PTHR42887:SF2">
    <property type="entry name" value="OS12G0638800 PROTEIN"/>
    <property type="match status" value="1"/>
</dbReference>
<dbReference type="PRINTS" id="PR00411">
    <property type="entry name" value="PNDRDTASEI"/>
</dbReference>
<dbReference type="InterPro" id="IPR055178">
    <property type="entry name" value="RsdA/BaiN/AoA(So)-like_dom"/>
</dbReference>
<dbReference type="InterPro" id="IPR023166">
    <property type="entry name" value="BaiN-like_dom_sf"/>
</dbReference>
<dbReference type="Gene3D" id="1.10.8.260">
    <property type="entry name" value="HI0933 insert domain-like"/>
    <property type="match status" value="1"/>
</dbReference>
<accession>A0A1G6LCJ0</accession>
<dbReference type="Pfam" id="PF22780">
    <property type="entry name" value="HI0933_like_1st"/>
    <property type="match status" value="1"/>
</dbReference>
<dbReference type="PANTHER" id="PTHR42887">
    <property type="entry name" value="OS12G0638800 PROTEIN"/>
    <property type="match status" value="1"/>
</dbReference>
<dbReference type="SUPFAM" id="SSF160996">
    <property type="entry name" value="HI0933 insert domain-like"/>
    <property type="match status" value="1"/>
</dbReference>
<evidence type="ECO:0008006" key="8">
    <source>
        <dbReference type="Google" id="ProtNLM"/>
    </source>
</evidence>
<evidence type="ECO:0000256" key="1">
    <source>
        <dbReference type="ARBA" id="ARBA00001974"/>
    </source>
</evidence>
<dbReference type="STRING" id="604330.SAMN04489857_1265"/>
<dbReference type="Gene3D" id="2.40.30.10">
    <property type="entry name" value="Translation factors"/>
    <property type="match status" value="1"/>
</dbReference>
<sequence>MSRGGTGRQRRVSRTKLQERRLQAAAAVDVAPLYDVVVVGGGASGLVAAICAGEKGAHVLLLESSPECGRPLLATGNGRCNFSNVGLAPKYYNDPAFVQAVFGDDPLADILSFFRQCNMRWCLEEERLYPLSRRATSVRSVLLRRAGSAGVTIACARSVIGASRSDEGFTVTYREEFAGNMERAVQSHCLVVSTGGTQSTHDFDVADSLGLESKPAQPILCPVGCEPNPILDLDGRRLHVRAQLTHTAFPVWSERGEVLLRSYGLSGIVVFNMSRQVKTGDLIELDLLPDLTKSELQQMVDPFAHGSFEAGCLDGVLDPDVASRLEGLARSRWTLEDTGRDEPASDSEALMALAKSYPLRATGTTGHEQAQVLRGGICTNQFSTETLECTSIPGLFATGEALDVDGECGGFNLSWAWKSGMVAGTAAATR</sequence>
<dbReference type="InterPro" id="IPR036188">
    <property type="entry name" value="FAD/NAD-bd_sf"/>
</dbReference>
<feature type="domain" description="RsdA/BaiN/AoA(So)-like insert" evidence="5">
    <location>
        <begin position="220"/>
        <end position="372"/>
    </location>
</feature>
<evidence type="ECO:0000259" key="4">
    <source>
        <dbReference type="Pfam" id="PF03486"/>
    </source>
</evidence>
<dbReference type="NCBIfam" id="TIGR00275">
    <property type="entry name" value="aminoacetone oxidase family FAD-binding enzyme"/>
    <property type="match status" value="1"/>
</dbReference>
<evidence type="ECO:0000313" key="6">
    <source>
        <dbReference type="EMBL" id="SDC40924.1"/>
    </source>
</evidence>
<dbReference type="InterPro" id="IPR004792">
    <property type="entry name" value="BaiN-like"/>
</dbReference>
<dbReference type="AlphaFoldDB" id="A0A1G6LCJ0"/>
<keyword evidence="3" id="KW-0274">FAD</keyword>
<evidence type="ECO:0000256" key="2">
    <source>
        <dbReference type="ARBA" id="ARBA00022630"/>
    </source>
</evidence>
<dbReference type="InterPro" id="IPR057661">
    <property type="entry name" value="RsdA/BaiN/AoA(So)_Rossmann"/>
</dbReference>
<keyword evidence="7" id="KW-1185">Reference proteome</keyword>
<dbReference type="Gene3D" id="3.50.50.60">
    <property type="entry name" value="FAD/NAD(P)-binding domain"/>
    <property type="match status" value="1"/>
</dbReference>
<dbReference type="PRINTS" id="PR00368">
    <property type="entry name" value="FADPNR"/>
</dbReference>
<proteinExistence type="predicted"/>
<gene>
    <name evidence="6" type="ORF">SAMN04487824_11333</name>
</gene>
<comment type="cofactor">
    <cofactor evidence="1">
        <name>FAD</name>
        <dbReference type="ChEBI" id="CHEBI:57692"/>
    </cofactor>
</comment>
<name>A0A1G6LCJ0_9ACTN</name>
<reference evidence="7" key="1">
    <citation type="submission" date="2016-10" db="EMBL/GenBank/DDBJ databases">
        <authorList>
            <person name="Varghese N."/>
            <person name="Submissions S."/>
        </authorList>
    </citation>
    <scope>NUCLEOTIDE SEQUENCE [LARGE SCALE GENOMIC DNA]</scope>
    <source>
        <strain evidence="7">DSM 22619</strain>
    </source>
</reference>
<organism evidence="6 7">
    <name type="scientific">Parafannyhessea umbonata</name>
    <dbReference type="NCBI Taxonomy" id="604330"/>
    <lineage>
        <taxon>Bacteria</taxon>
        <taxon>Bacillati</taxon>
        <taxon>Actinomycetota</taxon>
        <taxon>Coriobacteriia</taxon>
        <taxon>Coriobacteriales</taxon>
        <taxon>Atopobiaceae</taxon>
        <taxon>Parafannyhessea</taxon>
    </lineage>
</organism>
<dbReference type="EMBL" id="FMZL01000013">
    <property type="protein sequence ID" value="SDC40924.1"/>
    <property type="molecule type" value="Genomic_DNA"/>
</dbReference>
<evidence type="ECO:0000313" key="7">
    <source>
        <dbReference type="Proteomes" id="UP000198528"/>
    </source>
</evidence>
<protein>
    <recommendedName>
        <fullName evidence="8">Aminoacetone oxidase family FAD-binding enzyme</fullName>
    </recommendedName>
</protein>
<dbReference type="Pfam" id="PF03486">
    <property type="entry name" value="HI0933_like"/>
    <property type="match status" value="1"/>
</dbReference>
<dbReference type="Proteomes" id="UP000198528">
    <property type="component" value="Unassembled WGS sequence"/>
</dbReference>
<keyword evidence="2" id="KW-0285">Flavoprotein</keyword>
<evidence type="ECO:0000256" key="3">
    <source>
        <dbReference type="ARBA" id="ARBA00022827"/>
    </source>
</evidence>
<feature type="domain" description="RsdA/BaiN/AoA(So)-like Rossmann fold-like" evidence="4">
    <location>
        <begin position="35"/>
        <end position="425"/>
    </location>
</feature>